<dbReference type="OrthoDB" id="10653434at2759"/>
<reference evidence="1 2" key="1">
    <citation type="submission" date="2011-07" db="EMBL/GenBank/DDBJ databases">
        <authorList>
            <person name="Coyne R."/>
            <person name="Brami D."/>
            <person name="Johnson J."/>
            <person name="Hostetler J."/>
            <person name="Hannick L."/>
            <person name="Clark T."/>
            <person name="Cassidy-Hanley D."/>
            <person name="Inman J."/>
        </authorList>
    </citation>
    <scope>NUCLEOTIDE SEQUENCE [LARGE SCALE GENOMIC DNA]</scope>
    <source>
        <strain evidence="1 2">G5</strain>
    </source>
</reference>
<accession>G0R327</accession>
<dbReference type="EMBL" id="GL984289">
    <property type="protein sequence ID" value="EGR28133.1"/>
    <property type="molecule type" value="Genomic_DNA"/>
</dbReference>
<sequence>SIIRMTNLKAIFYEDLNFQYFPLSDEFIQEINLISEFNYLKGIHFYKKKEYVLAKKYFFNAILQDPAYKEYQTPYFDFLVMYERIPMYNFKEDFAEYEKNLLIKLNDDNKTLKEKIRLVKKAAVYLNKGYLYYLLCCFLFEDSDNFNEFSLNRLLFMLKNLNLDEKYDKKRNKLFIEIYIEILSINGEQKIDQFEVFIQEKIQKNILLADYMKKLQIYKKNQSSEIIPYLKQQLQENKANTYIFSYNIIRKLLDDNKYQGMIQLMSSLRLCISNSLEQDLIPLKIKKSKKGKKIAQILQHIDAYQYILALREDYKQDSIYEKQDVLQMIVDAATYCFEFYKDNVNMMFLYMQFLLKQKQMKEIKLFIDMLNASALQNQNEQFILVLFQVQYYYFESYQDPSNNKLQNFLQSLLVLVDMFRDKLTSDLNCLINYMKGVILLKVSEQRPDLERKTILNDFKKSLLYSPEYHLKITQMFS</sequence>
<dbReference type="AlphaFoldDB" id="G0R327"/>
<gene>
    <name evidence="1" type="ORF">IMG5_182700</name>
</gene>
<evidence type="ECO:0000313" key="1">
    <source>
        <dbReference type="EMBL" id="EGR28133.1"/>
    </source>
</evidence>
<name>G0R327_ICHMU</name>
<protein>
    <submittedName>
        <fullName evidence="1">Uncharacterized protein</fullName>
    </submittedName>
</protein>
<dbReference type="Proteomes" id="UP000008983">
    <property type="component" value="Unassembled WGS sequence"/>
</dbReference>
<dbReference type="GeneID" id="14904207"/>
<proteinExistence type="predicted"/>
<evidence type="ECO:0000313" key="2">
    <source>
        <dbReference type="Proteomes" id="UP000008983"/>
    </source>
</evidence>
<dbReference type="RefSeq" id="XP_004027478.1">
    <property type="nucleotide sequence ID" value="XM_004027429.1"/>
</dbReference>
<dbReference type="InParanoid" id="G0R327"/>
<feature type="non-terminal residue" evidence="1">
    <location>
        <position position="1"/>
    </location>
</feature>
<organism evidence="1 2">
    <name type="scientific">Ichthyophthirius multifiliis</name>
    <name type="common">White spot disease agent</name>
    <name type="synonym">Ich</name>
    <dbReference type="NCBI Taxonomy" id="5932"/>
    <lineage>
        <taxon>Eukaryota</taxon>
        <taxon>Sar</taxon>
        <taxon>Alveolata</taxon>
        <taxon>Ciliophora</taxon>
        <taxon>Intramacronucleata</taxon>
        <taxon>Oligohymenophorea</taxon>
        <taxon>Hymenostomatida</taxon>
        <taxon>Ophryoglenina</taxon>
        <taxon>Ichthyophthirius</taxon>
    </lineage>
</organism>
<keyword evidence="2" id="KW-1185">Reference proteome</keyword>